<evidence type="ECO:0000256" key="6">
    <source>
        <dbReference type="ARBA" id="ARBA00022833"/>
    </source>
</evidence>
<dbReference type="GO" id="GO:0006508">
    <property type="term" value="P:proteolysis"/>
    <property type="evidence" value="ECO:0007669"/>
    <property type="project" value="UniProtKB-KW"/>
</dbReference>
<keyword evidence="4" id="KW-0479">Metal-binding</keyword>
<evidence type="ECO:0000256" key="8">
    <source>
        <dbReference type="ARBA" id="ARBA00023285"/>
    </source>
</evidence>
<evidence type="ECO:0000313" key="10">
    <source>
        <dbReference type="EMBL" id="CBK25519.2"/>
    </source>
</evidence>
<keyword evidence="6" id="KW-0862">Zinc</keyword>
<dbReference type="Pfam" id="PF01546">
    <property type="entry name" value="Peptidase_M20"/>
    <property type="match status" value="1"/>
</dbReference>
<dbReference type="PANTHER" id="PTHR43501:SF1">
    <property type="entry name" value="CYTOSOL NON-SPECIFIC DIPEPTIDASE"/>
    <property type="match status" value="1"/>
</dbReference>
<comment type="cofactor">
    <cofactor evidence="2">
        <name>Zn(2+)</name>
        <dbReference type="ChEBI" id="CHEBI:29105"/>
    </cofactor>
</comment>
<dbReference type="AlphaFoldDB" id="D8MBT0"/>
<dbReference type="NCBIfam" id="TIGR01893">
    <property type="entry name" value="aa-his-dipept"/>
    <property type="match status" value="1"/>
</dbReference>
<name>D8MBT0_BLAHO</name>
<dbReference type="PRINTS" id="PR00934">
    <property type="entry name" value="XHISDIPTASE"/>
</dbReference>
<keyword evidence="3" id="KW-0645">Protease</keyword>
<dbReference type="GeneID" id="24922093"/>
<evidence type="ECO:0000256" key="2">
    <source>
        <dbReference type="ARBA" id="ARBA00001947"/>
    </source>
</evidence>
<evidence type="ECO:0000313" key="11">
    <source>
        <dbReference type="Proteomes" id="UP000008312"/>
    </source>
</evidence>
<evidence type="ECO:0000259" key="9">
    <source>
        <dbReference type="Pfam" id="PF07687"/>
    </source>
</evidence>
<sequence length="514" mass="56871">MPVILPKLDLERGILSRYCEEMLSLLPKPTSVWKYMLAMTQVPRGSNDDGERFRHKKVLAFLKQQAEDLNCETYVDKGENLLIRKKAYPGLENKPSICLQCHMDMVVQKNDDVVINFETDPLTPRIVDNKWLMATGTSLGADDGIGVATCFAILSDASLKHGPLEVLITRDEETGMFGALELEPGLLRSPYLINVDSEEENALCIGCAGGFTVDCTLPVTRSPAPKTAVLRVTLNDFRGGHSGCDIDVGRANPLHVMGRLLTAVNAPIRVVAIRCGTADNAIPRKCVVEIAVNTDEIRQVETEISRGFDAFRREFQRTEPAAKLEIETKPTDETPVDETPIDDDASRRLLHFLNVCPFGVQRYSPAVKSDVETSLTCAIAQSSPREVGFVVSVRSSVSSQLDWMYGRLRCLADLCGMAISPRKSEYPAWEPKESSPLTKAMVAAYREAVGVEPRVYSIHAGLECGVFLEKYPMIDCVSIGPTVLNPHSPEERLEIETVPRFYKVVVKALEKLSQ</sequence>
<dbReference type="FunFam" id="3.40.630.10:FF:000015">
    <property type="entry name" value="Aminoacyl-histidine dipeptidase PepD"/>
    <property type="match status" value="1"/>
</dbReference>
<dbReference type="GO" id="GO:0046872">
    <property type="term" value="F:metal ion binding"/>
    <property type="evidence" value="ECO:0007669"/>
    <property type="project" value="UniProtKB-KW"/>
</dbReference>
<evidence type="ECO:0000256" key="3">
    <source>
        <dbReference type="ARBA" id="ARBA00022670"/>
    </source>
</evidence>
<keyword evidence="5" id="KW-0378">Hydrolase</keyword>
<dbReference type="PANTHER" id="PTHR43501">
    <property type="entry name" value="CYTOSOL NON-SPECIFIC DIPEPTIDASE"/>
    <property type="match status" value="1"/>
</dbReference>
<protein>
    <recommendedName>
        <fullName evidence="9">Peptidase M20 dimerisation domain-containing protein</fullName>
    </recommendedName>
</protein>
<dbReference type="InterPro" id="IPR001160">
    <property type="entry name" value="Peptidase_M20C"/>
</dbReference>
<dbReference type="InterPro" id="IPR002933">
    <property type="entry name" value="Peptidase_M20"/>
</dbReference>
<keyword evidence="7" id="KW-0482">Metalloprotease</keyword>
<evidence type="ECO:0000256" key="4">
    <source>
        <dbReference type="ARBA" id="ARBA00022723"/>
    </source>
</evidence>
<evidence type="ECO:0000256" key="7">
    <source>
        <dbReference type="ARBA" id="ARBA00023049"/>
    </source>
</evidence>
<proteinExistence type="predicted"/>
<evidence type="ECO:0000256" key="1">
    <source>
        <dbReference type="ARBA" id="ARBA00001941"/>
    </source>
</evidence>
<dbReference type="InParanoid" id="D8MBT0"/>
<dbReference type="OrthoDB" id="191370at2759"/>
<dbReference type="RefSeq" id="XP_012899567.1">
    <property type="nucleotide sequence ID" value="XM_013044113.1"/>
</dbReference>
<evidence type="ECO:0000256" key="5">
    <source>
        <dbReference type="ARBA" id="ARBA00022801"/>
    </source>
</evidence>
<feature type="domain" description="Peptidase M20 dimerisation" evidence="9">
    <location>
        <begin position="239"/>
        <end position="301"/>
    </location>
</feature>
<gene>
    <name evidence="10" type="ORF">GSBLH_T00005113001</name>
</gene>
<dbReference type="Gene3D" id="3.40.630.10">
    <property type="entry name" value="Zn peptidases"/>
    <property type="match status" value="2"/>
</dbReference>
<dbReference type="PIRSF" id="PIRSF016599">
    <property type="entry name" value="Xaa-His_dipept"/>
    <property type="match status" value="1"/>
</dbReference>
<dbReference type="OMA" id="VCNKVEQ"/>
<accession>D8MBT0</accession>
<reference evidence="10" key="1">
    <citation type="submission" date="2010-02" db="EMBL/GenBank/DDBJ databases">
        <title>Sequencing and annotation of the Blastocystis hominis genome.</title>
        <authorList>
            <person name="Wincker P."/>
        </authorList>
    </citation>
    <scope>NUCLEOTIDE SEQUENCE</scope>
    <source>
        <strain evidence="10">Singapore isolate B</strain>
    </source>
</reference>
<organism evidence="10">
    <name type="scientific">Blastocystis hominis</name>
    <dbReference type="NCBI Taxonomy" id="12968"/>
    <lineage>
        <taxon>Eukaryota</taxon>
        <taxon>Sar</taxon>
        <taxon>Stramenopiles</taxon>
        <taxon>Bigyra</taxon>
        <taxon>Opalozoa</taxon>
        <taxon>Opalinata</taxon>
        <taxon>Blastocystidae</taxon>
        <taxon>Blastocystis</taxon>
    </lineage>
</organism>
<dbReference type="Proteomes" id="UP000008312">
    <property type="component" value="Unassembled WGS sequence"/>
</dbReference>
<dbReference type="SUPFAM" id="SSF53187">
    <property type="entry name" value="Zn-dependent exopeptidases"/>
    <property type="match status" value="1"/>
</dbReference>
<keyword evidence="8" id="KW-0170">Cobalt</keyword>
<dbReference type="FunFam" id="3.40.630.10:FF:000018">
    <property type="entry name" value="Aminoacyl-histidine dipeptidase PepD"/>
    <property type="match status" value="1"/>
</dbReference>
<dbReference type="Pfam" id="PF07687">
    <property type="entry name" value="M20_dimer"/>
    <property type="match status" value="1"/>
</dbReference>
<keyword evidence="11" id="KW-1185">Reference proteome</keyword>
<dbReference type="GO" id="GO:0070573">
    <property type="term" value="F:metallodipeptidase activity"/>
    <property type="evidence" value="ECO:0007669"/>
    <property type="project" value="TreeGrafter"/>
</dbReference>
<comment type="cofactor">
    <cofactor evidence="1">
        <name>Co(2+)</name>
        <dbReference type="ChEBI" id="CHEBI:48828"/>
    </cofactor>
</comment>
<dbReference type="GO" id="GO:0005829">
    <property type="term" value="C:cytosol"/>
    <property type="evidence" value="ECO:0007669"/>
    <property type="project" value="TreeGrafter"/>
</dbReference>
<dbReference type="EMBL" id="FN668691">
    <property type="protein sequence ID" value="CBK25519.2"/>
    <property type="molecule type" value="Genomic_DNA"/>
</dbReference>
<dbReference type="InterPro" id="IPR011650">
    <property type="entry name" value="Peptidase_M20_dimer"/>
</dbReference>
<dbReference type="CDD" id="cd03890">
    <property type="entry name" value="M20_pepD"/>
    <property type="match status" value="1"/>
</dbReference>